<evidence type="ECO:0000313" key="2">
    <source>
        <dbReference type="Proteomes" id="UP000055048"/>
    </source>
</evidence>
<dbReference type="Proteomes" id="UP000055048">
    <property type="component" value="Unassembled WGS sequence"/>
</dbReference>
<name>A0A0V0SXQ8_9BILA</name>
<keyword evidence="2" id="KW-1185">Reference proteome</keyword>
<sequence length="80" mass="9174">MSVVRNENIENTSQNFVQDASFQTDIVKPSVSLQKHFLLSSMTKSIMCLSYNVVDLFYCCNHFEIIDGPLKNQIHFITNS</sequence>
<organism evidence="1 2">
    <name type="scientific">Trichinella murrelli</name>
    <dbReference type="NCBI Taxonomy" id="144512"/>
    <lineage>
        <taxon>Eukaryota</taxon>
        <taxon>Metazoa</taxon>
        <taxon>Ecdysozoa</taxon>
        <taxon>Nematoda</taxon>
        <taxon>Enoplea</taxon>
        <taxon>Dorylaimia</taxon>
        <taxon>Trichinellida</taxon>
        <taxon>Trichinellidae</taxon>
        <taxon>Trichinella</taxon>
    </lineage>
</organism>
<gene>
    <name evidence="1" type="ORF">T05_15247</name>
</gene>
<proteinExistence type="predicted"/>
<comment type="caution">
    <text evidence="1">The sequence shown here is derived from an EMBL/GenBank/DDBJ whole genome shotgun (WGS) entry which is preliminary data.</text>
</comment>
<dbReference type="AlphaFoldDB" id="A0A0V0SXQ8"/>
<evidence type="ECO:0000313" key="1">
    <source>
        <dbReference type="EMBL" id="KRX31480.1"/>
    </source>
</evidence>
<protein>
    <submittedName>
        <fullName evidence="1">Uncharacterized protein</fullName>
    </submittedName>
</protein>
<accession>A0A0V0SXQ8</accession>
<reference evidence="1 2" key="1">
    <citation type="submission" date="2015-01" db="EMBL/GenBank/DDBJ databases">
        <title>Evolution of Trichinella species and genotypes.</title>
        <authorList>
            <person name="Korhonen P.K."/>
            <person name="Edoardo P."/>
            <person name="Giuseppe L.R."/>
            <person name="Gasser R.B."/>
        </authorList>
    </citation>
    <scope>NUCLEOTIDE SEQUENCE [LARGE SCALE GENOMIC DNA]</scope>
    <source>
        <strain evidence="1">ISS417</strain>
    </source>
</reference>
<dbReference type="EMBL" id="JYDJ01001747">
    <property type="protein sequence ID" value="KRX31480.1"/>
    <property type="molecule type" value="Genomic_DNA"/>
</dbReference>